<sequence>MTAIATTAGTSSTPAGRATALLGCGKAAGPIYLTVVAVQALVRDGFDPRKHAASMLTLGEGGWVQSLNFVLTGLLVVLGAAGLRRAGSVGRWAPRLLAVFGVGMAKAGVFVPDPALGFPVGTPDGLPVTMSWHGTLHFAVGGVGFLAFVVCCFLIARCFAADGARGRAAYSAVTGVVFLAAFGGIASGSAGAGVTVAFWVAVVLAFTWITLTVGTVATRSVKLG</sequence>
<proteinExistence type="predicted"/>
<accession>A0A561BZ92</accession>
<feature type="transmembrane region" description="Helical" evidence="1">
    <location>
        <begin position="95"/>
        <end position="116"/>
    </location>
</feature>
<name>A0A561BZ92_9ACTN</name>
<reference evidence="2 3" key="1">
    <citation type="submission" date="2019-06" db="EMBL/GenBank/DDBJ databases">
        <title>Sequencing the genomes of 1000 actinobacteria strains.</title>
        <authorList>
            <person name="Klenk H.-P."/>
        </authorList>
    </citation>
    <scope>NUCLEOTIDE SEQUENCE [LARGE SCALE GENOMIC DNA]</scope>
    <source>
        <strain evidence="2 3">DSM 24683</strain>
    </source>
</reference>
<feature type="transmembrane region" description="Helical" evidence="1">
    <location>
        <begin position="63"/>
        <end position="83"/>
    </location>
</feature>
<keyword evidence="3" id="KW-1185">Reference proteome</keyword>
<feature type="transmembrane region" description="Helical" evidence="1">
    <location>
        <begin position="196"/>
        <end position="217"/>
    </location>
</feature>
<keyword evidence="1" id="KW-1133">Transmembrane helix</keyword>
<dbReference type="InterPro" id="IPR009339">
    <property type="entry name" value="DUF998"/>
</dbReference>
<comment type="caution">
    <text evidence="2">The sequence shown here is derived from an EMBL/GenBank/DDBJ whole genome shotgun (WGS) entry which is preliminary data.</text>
</comment>
<evidence type="ECO:0000313" key="3">
    <source>
        <dbReference type="Proteomes" id="UP000318380"/>
    </source>
</evidence>
<feature type="transmembrane region" description="Helical" evidence="1">
    <location>
        <begin position="168"/>
        <end position="190"/>
    </location>
</feature>
<keyword evidence="1" id="KW-0472">Membrane</keyword>
<dbReference type="EMBL" id="VIVK01000001">
    <property type="protein sequence ID" value="TWD84235.1"/>
    <property type="molecule type" value="Genomic_DNA"/>
</dbReference>
<dbReference type="Proteomes" id="UP000318380">
    <property type="component" value="Unassembled WGS sequence"/>
</dbReference>
<dbReference type="Pfam" id="PF06197">
    <property type="entry name" value="DUF998"/>
    <property type="match status" value="1"/>
</dbReference>
<feature type="transmembrane region" description="Helical" evidence="1">
    <location>
        <begin position="136"/>
        <end position="156"/>
    </location>
</feature>
<keyword evidence="1" id="KW-0812">Transmembrane</keyword>
<gene>
    <name evidence="2" type="ORF">FB561_5410</name>
</gene>
<dbReference type="RefSeq" id="WP_145811356.1">
    <property type="nucleotide sequence ID" value="NZ_VIVK01000001.1"/>
</dbReference>
<protein>
    <submittedName>
        <fullName evidence="2">Uncharacterized protein DUF998</fullName>
    </submittedName>
</protein>
<dbReference type="OrthoDB" id="8159487at2"/>
<dbReference type="AlphaFoldDB" id="A0A561BZ92"/>
<evidence type="ECO:0000256" key="1">
    <source>
        <dbReference type="SAM" id="Phobius"/>
    </source>
</evidence>
<organism evidence="2 3">
    <name type="scientific">Kribbella amoyensis</name>
    <dbReference type="NCBI Taxonomy" id="996641"/>
    <lineage>
        <taxon>Bacteria</taxon>
        <taxon>Bacillati</taxon>
        <taxon>Actinomycetota</taxon>
        <taxon>Actinomycetes</taxon>
        <taxon>Propionibacteriales</taxon>
        <taxon>Kribbellaceae</taxon>
        <taxon>Kribbella</taxon>
    </lineage>
</organism>
<evidence type="ECO:0000313" key="2">
    <source>
        <dbReference type="EMBL" id="TWD84235.1"/>
    </source>
</evidence>